<dbReference type="GO" id="GO:0005783">
    <property type="term" value="C:endoplasmic reticulum"/>
    <property type="evidence" value="ECO:0007669"/>
    <property type="project" value="TreeGrafter"/>
</dbReference>
<dbReference type="Proteomes" id="UP001431783">
    <property type="component" value="Unassembled WGS sequence"/>
</dbReference>
<evidence type="ECO:0000313" key="6">
    <source>
        <dbReference type="EMBL" id="KAK9891225.1"/>
    </source>
</evidence>
<accession>A0AAW1VC64</accession>
<gene>
    <name evidence="6" type="ORF">WA026_013540</name>
</gene>
<proteinExistence type="predicted"/>
<dbReference type="AlphaFoldDB" id="A0AAW1VC64"/>
<organism evidence="6 7">
    <name type="scientific">Henosepilachna vigintioctopunctata</name>
    <dbReference type="NCBI Taxonomy" id="420089"/>
    <lineage>
        <taxon>Eukaryota</taxon>
        <taxon>Metazoa</taxon>
        <taxon>Ecdysozoa</taxon>
        <taxon>Arthropoda</taxon>
        <taxon>Hexapoda</taxon>
        <taxon>Insecta</taxon>
        <taxon>Pterygota</taxon>
        <taxon>Neoptera</taxon>
        <taxon>Endopterygota</taxon>
        <taxon>Coleoptera</taxon>
        <taxon>Polyphaga</taxon>
        <taxon>Cucujiformia</taxon>
        <taxon>Coccinelloidea</taxon>
        <taxon>Coccinellidae</taxon>
        <taxon>Epilachninae</taxon>
        <taxon>Epilachnini</taxon>
        <taxon>Henosepilachna</taxon>
    </lineage>
</organism>
<dbReference type="PANTHER" id="PTHR21624:SF1">
    <property type="entry name" value="ALKYLGLYCEROL MONOOXYGENASE"/>
    <property type="match status" value="1"/>
</dbReference>
<keyword evidence="4" id="KW-0560">Oxidoreductase</keyword>
<evidence type="ECO:0000256" key="1">
    <source>
        <dbReference type="ARBA" id="ARBA00004127"/>
    </source>
</evidence>
<evidence type="ECO:0000256" key="4">
    <source>
        <dbReference type="ARBA" id="ARBA00023002"/>
    </source>
</evidence>
<reference evidence="6 7" key="1">
    <citation type="submission" date="2023-03" db="EMBL/GenBank/DDBJ databases">
        <title>Genome insight into feeding habits of ladybird beetles.</title>
        <authorList>
            <person name="Li H.-S."/>
            <person name="Huang Y.-H."/>
            <person name="Pang H."/>
        </authorList>
    </citation>
    <scope>NUCLEOTIDE SEQUENCE [LARGE SCALE GENOMIC DNA]</scope>
    <source>
        <strain evidence="6">SYSU_2023b</strain>
        <tissue evidence="6">Whole body</tissue>
    </source>
</reference>
<keyword evidence="7" id="KW-1185">Reference proteome</keyword>
<name>A0AAW1VC64_9CUCU</name>
<sequence>MQFIGITKTRQSLPKLDLSCEWPRLGNSTLCQARVITIRAEVFYPVVTLAWTKIELVKLRTQCWPKHDPVVDNICCLDKNYGGVLIIWDRIFGTFARQKNNKNYLRFSCNQPFFQPTAITDWFKTTIRHQIFDLVQFVHTHIPVSSFMSTTKCRLITCFYLLFPYFYLSSTFHHL</sequence>
<evidence type="ECO:0000256" key="5">
    <source>
        <dbReference type="ARBA" id="ARBA00023136"/>
    </source>
</evidence>
<dbReference type="GO" id="GO:0006643">
    <property type="term" value="P:membrane lipid metabolic process"/>
    <property type="evidence" value="ECO:0007669"/>
    <property type="project" value="TreeGrafter"/>
</dbReference>
<comment type="subcellular location">
    <subcellularLocation>
        <location evidence="1">Endomembrane system</location>
        <topology evidence="1">Multi-pass membrane protein</topology>
    </subcellularLocation>
</comment>
<evidence type="ECO:0000313" key="7">
    <source>
        <dbReference type="Proteomes" id="UP001431783"/>
    </source>
</evidence>
<dbReference type="GO" id="GO:0050479">
    <property type="term" value="F:glyceryl-ether monooxygenase activity"/>
    <property type="evidence" value="ECO:0007669"/>
    <property type="project" value="TreeGrafter"/>
</dbReference>
<dbReference type="EMBL" id="JARQZJ010000127">
    <property type="protein sequence ID" value="KAK9891225.1"/>
    <property type="molecule type" value="Genomic_DNA"/>
</dbReference>
<dbReference type="InterPro" id="IPR051689">
    <property type="entry name" value="Sterol_desaturase/TMEM195"/>
</dbReference>
<keyword evidence="5" id="KW-0472">Membrane</keyword>
<dbReference type="PANTHER" id="PTHR21624">
    <property type="entry name" value="STEROL DESATURASE-RELATED PROTEIN"/>
    <property type="match status" value="1"/>
</dbReference>
<keyword evidence="3" id="KW-1133">Transmembrane helix</keyword>
<comment type="caution">
    <text evidence="6">The sequence shown here is derived from an EMBL/GenBank/DDBJ whole genome shotgun (WGS) entry which is preliminary data.</text>
</comment>
<evidence type="ECO:0000256" key="3">
    <source>
        <dbReference type="ARBA" id="ARBA00022989"/>
    </source>
</evidence>
<protein>
    <submittedName>
        <fullName evidence="6">Uncharacterized protein</fullName>
    </submittedName>
</protein>
<dbReference type="GO" id="GO:0016020">
    <property type="term" value="C:membrane"/>
    <property type="evidence" value="ECO:0007669"/>
    <property type="project" value="GOC"/>
</dbReference>
<keyword evidence="2" id="KW-0812">Transmembrane</keyword>
<evidence type="ECO:0000256" key="2">
    <source>
        <dbReference type="ARBA" id="ARBA00022692"/>
    </source>
</evidence>